<reference evidence="2 4" key="1">
    <citation type="journal article" date="2008" name="Science">
        <title>The Physcomitrella genome reveals evolutionary insights into the conquest of land by plants.</title>
        <authorList>
            <person name="Rensing S."/>
            <person name="Lang D."/>
            <person name="Zimmer A."/>
            <person name="Terry A."/>
            <person name="Salamov A."/>
            <person name="Shapiro H."/>
            <person name="Nishiyama T."/>
            <person name="Perroud P.-F."/>
            <person name="Lindquist E."/>
            <person name="Kamisugi Y."/>
            <person name="Tanahashi T."/>
            <person name="Sakakibara K."/>
            <person name="Fujita T."/>
            <person name="Oishi K."/>
            <person name="Shin-I T."/>
            <person name="Kuroki Y."/>
            <person name="Toyoda A."/>
            <person name="Suzuki Y."/>
            <person name="Hashimoto A."/>
            <person name="Yamaguchi K."/>
            <person name="Sugano A."/>
            <person name="Kohara Y."/>
            <person name="Fujiyama A."/>
            <person name="Anterola A."/>
            <person name="Aoki S."/>
            <person name="Ashton N."/>
            <person name="Barbazuk W.B."/>
            <person name="Barker E."/>
            <person name="Bennetzen J."/>
            <person name="Bezanilla M."/>
            <person name="Blankenship R."/>
            <person name="Cho S.H."/>
            <person name="Dutcher S."/>
            <person name="Estelle M."/>
            <person name="Fawcett J.A."/>
            <person name="Gundlach H."/>
            <person name="Hanada K."/>
            <person name="Heyl A."/>
            <person name="Hicks K.A."/>
            <person name="Hugh J."/>
            <person name="Lohr M."/>
            <person name="Mayer K."/>
            <person name="Melkozernov A."/>
            <person name="Murata T."/>
            <person name="Nelson D."/>
            <person name="Pils B."/>
            <person name="Prigge M."/>
            <person name="Reiss B."/>
            <person name="Renner T."/>
            <person name="Rombauts S."/>
            <person name="Rushton P."/>
            <person name="Sanderfoot A."/>
            <person name="Schween G."/>
            <person name="Shiu S.-H."/>
            <person name="Stueber K."/>
            <person name="Theodoulou F.L."/>
            <person name="Tu H."/>
            <person name="Van de Peer Y."/>
            <person name="Verrier P.J."/>
            <person name="Waters E."/>
            <person name="Wood A."/>
            <person name="Yang L."/>
            <person name="Cove D."/>
            <person name="Cuming A."/>
            <person name="Hasebe M."/>
            <person name="Lucas S."/>
            <person name="Mishler D.B."/>
            <person name="Reski R."/>
            <person name="Grigoriev I."/>
            <person name="Quatrano R.S."/>
            <person name="Boore J.L."/>
        </authorList>
    </citation>
    <scope>NUCLEOTIDE SEQUENCE [LARGE SCALE GENOMIC DNA]</scope>
    <source>
        <strain evidence="3 4">cv. Gransden 2004</strain>
    </source>
</reference>
<accession>A9RDJ5</accession>
<dbReference type="HOGENOM" id="CLU_1663663_0_0_1"/>
<feature type="compositionally biased region" description="Basic and acidic residues" evidence="1">
    <location>
        <begin position="148"/>
        <end position="159"/>
    </location>
</feature>
<reference evidence="2 4" key="2">
    <citation type="journal article" date="2018" name="Plant J.">
        <title>The Physcomitrella patens chromosome-scale assembly reveals moss genome structure and evolution.</title>
        <authorList>
            <person name="Lang D."/>
            <person name="Ullrich K.K."/>
            <person name="Murat F."/>
            <person name="Fuchs J."/>
            <person name="Jenkins J."/>
            <person name="Haas F.B."/>
            <person name="Piednoel M."/>
            <person name="Gundlach H."/>
            <person name="Van Bel M."/>
            <person name="Meyberg R."/>
            <person name="Vives C."/>
            <person name="Morata J."/>
            <person name="Symeonidi A."/>
            <person name="Hiss M."/>
            <person name="Muchero W."/>
            <person name="Kamisugi Y."/>
            <person name="Saleh O."/>
            <person name="Blanc G."/>
            <person name="Decker E.L."/>
            <person name="van Gessel N."/>
            <person name="Grimwood J."/>
            <person name="Hayes R.D."/>
            <person name="Graham S.W."/>
            <person name="Gunter L.E."/>
            <person name="McDaniel S.F."/>
            <person name="Hoernstein S.N.W."/>
            <person name="Larsson A."/>
            <person name="Li F.W."/>
            <person name="Perroud P.F."/>
            <person name="Phillips J."/>
            <person name="Ranjan P."/>
            <person name="Rokshar D.S."/>
            <person name="Rothfels C.J."/>
            <person name="Schneider L."/>
            <person name="Shu S."/>
            <person name="Stevenson D.W."/>
            <person name="Thummler F."/>
            <person name="Tillich M."/>
            <person name="Villarreal Aguilar J.C."/>
            <person name="Widiez T."/>
            <person name="Wong G.K."/>
            <person name="Wymore A."/>
            <person name="Zhang Y."/>
            <person name="Zimmer A.D."/>
            <person name="Quatrano R.S."/>
            <person name="Mayer K.F.X."/>
            <person name="Goodstein D."/>
            <person name="Casacuberta J.M."/>
            <person name="Vandepoele K."/>
            <person name="Reski R."/>
            <person name="Cuming A.C."/>
            <person name="Tuskan G.A."/>
            <person name="Maumus F."/>
            <person name="Salse J."/>
            <person name="Schmutz J."/>
            <person name="Rensing S.A."/>
        </authorList>
    </citation>
    <scope>NUCLEOTIDE SEQUENCE [LARGE SCALE GENOMIC DNA]</scope>
    <source>
        <strain evidence="3 4">cv. Gransden 2004</strain>
    </source>
</reference>
<feature type="region of interest" description="Disordered" evidence="1">
    <location>
        <begin position="135"/>
        <end position="159"/>
    </location>
</feature>
<dbReference type="AlphaFoldDB" id="A9RDJ5"/>
<evidence type="ECO:0000313" key="2">
    <source>
        <dbReference type="EMBL" id="PNR35301.1"/>
    </source>
</evidence>
<protein>
    <submittedName>
        <fullName evidence="2 3">Uncharacterized protein</fullName>
    </submittedName>
</protein>
<evidence type="ECO:0000256" key="1">
    <source>
        <dbReference type="SAM" id="MobiDB-lite"/>
    </source>
</evidence>
<dbReference type="PaxDb" id="3218-PP1S3_205V6.1"/>
<sequence>MGVCNGRNQHRCIHCSTMNGDDDGAGVRVPTAWSWLVAACHCAPAIVDPLLHHSCLLLLLFRWEKENFPRVGWNLPRCETGHRLHSPDVRDATPDAGSGFRSKLLWWSVFSQLLRVHVHNNVVRIERRDDDRECDGVSRAVQQQRQHRMGDGRSYGREA</sequence>
<evidence type="ECO:0000313" key="4">
    <source>
        <dbReference type="Proteomes" id="UP000006727"/>
    </source>
</evidence>
<dbReference type="EMBL" id="ABEU02000018">
    <property type="protein sequence ID" value="PNR35301.1"/>
    <property type="molecule type" value="Genomic_DNA"/>
</dbReference>
<gene>
    <name evidence="2" type="ORF">PHYPA_023201</name>
</gene>
<proteinExistence type="predicted"/>
<name>A9RDJ5_PHYPA</name>
<organism evidence="2">
    <name type="scientific">Physcomitrium patens</name>
    <name type="common">Spreading-leaved earth moss</name>
    <name type="synonym">Physcomitrella patens</name>
    <dbReference type="NCBI Taxonomy" id="3218"/>
    <lineage>
        <taxon>Eukaryota</taxon>
        <taxon>Viridiplantae</taxon>
        <taxon>Streptophyta</taxon>
        <taxon>Embryophyta</taxon>
        <taxon>Bryophyta</taxon>
        <taxon>Bryophytina</taxon>
        <taxon>Bryopsida</taxon>
        <taxon>Funariidae</taxon>
        <taxon>Funariales</taxon>
        <taxon>Funariaceae</taxon>
        <taxon>Physcomitrium</taxon>
    </lineage>
</organism>
<dbReference type="Gramene" id="Pp3c18_15850V3.1">
    <property type="protein sequence ID" value="PAC:32982944.CDS.1"/>
    <property type="gene ID" value="Pp3c18_15850"/>
</dbReference>
<keyword evidence="4" id="KW-1185">Reference proteome</keyword>
<dbReference type="Proteomes" id="UP000006727">
    <property type="component" value="Chromosome 18"/>
</dbReference>
<reference evidence="3" key="3">
    <citation type="submission" date="2020-12" db="UniProtKB">
        <authorList>
            <consortium name="EnsemblPlants"/>
        </authorList>
    </citation>
    <scope>IDENTIFICATION</scope>
</reference>
<dbReference type="EnsemblPlants" id="Pp3c18_15850V3.1">
    <property type="protein sequence ID" value="PAC:32982944.CDS.1"/>
    <property type="gene ID" value="Pp3c18_15850"/>
</dbReference>
<dbReference type="InParanoid" id="A9RDJ5"/>
<evidence type="ECO:0000313" key="3">
    <source>
        <dbReference type="EnsemblPlants" id="PAC:32982944.CDS.1"/>
    </source>
</evidence>